<gene>
    <name evidence="2" type="ORF">PECUL_23A015743</name>
</gene>
<dbReference type="AlphaFoldDB" id="A0AAD1VJF4"/>
<dbReference type="Proteomes" id="UP001295444">
    <property type="component" value="Chromosome 01"/>
</dbReference>
<evidence type="ECO:0000313" key="2">
    <source>
        <dbReference type="EMBL" id="CAH2219216.1"/>
    </source>
</evidence>
<evidence type="ECO:0000256" key="1">
    <source>
        <dbReference type="SAM" id="MobiDB-lite"/>
    </source>
</evidence>
<sequence>MADALHPRQPHASLTGLSWRETFEANFKRVCQSFWLRLQAWVHQTTSHISPRSLAAMETALPSPGWRAHSEMKPARRPQAKGSLLEASPKSDPQ</sequence>
<keyword evidence="3" id="KW-1185">Reference proteome</keyword>
<protein>
    <submittedName>
        <fullName evidence="2">Uncharacterized protein</fullName>
    </submittedName>
</protein>
<proteinExistence type="predicted"/>
<feature type="region of interest" description="Disordered" evidence="1">
    <location>
        <begin position="60"/>
        <end position="94"/>
    </location>
</feature>
<organism evidence="2 3">
    <name type="scientific">Pelobates cultripes</name>
    <name type="common">Western spadefoot toad</name>
    <dbReference type="NCBI Taxonomy" id="61616"/>
    <lineage>
        <taxon>Eukaryota</taxon>
        <taxon>Metazoa</taxon>
        <taxon>Chordata</taxon>
        <taxon>Craniata</taxon>
        <taxon>Vertebrata</taxon>
        <taxon>Euteleostomi</taxon>
        <taxon>Amphibia</taxon>
        <taxon>Batrachia</taxon>
        <taxon>Anura</taxon>
        <taxon>Pelobatoidea</taxon>
        <taxon>Pelobatidae</taxon>
        <taxon>Pelobates</taxon>
    </lineage>
</organism>
<accession>A0AAD1VJF4</accession>
<name>A0AAD1VJF4_PELCU</name>
<reference evidence="2" key="1">
    <citation type="submission" date="2022-03" db="EMBL/GenBank/DDBJ databases">
        <authorList>
            <person name="Alioto T."/>
            <person name="Alioto T."/>
            <person name="Gomez Garrido J."/>
        </authorList>
    </citation>
    <scope>NUCLEOTIDE SEQUENCE</scope>
</reference>
<dbReference type="EMBL" id="OW240912">
    <property type="protein sequence ID" value="CAH2219216.1"/>
    <property type="molecule type" value="Genomic_DNA"/>
</dbReference>
<evidence type="ECO:0000313" key="3">
    <source>
        <dbReference type="Proteomes" id="UP001295444"/>
    </source>
</evidence>